<dbReference type="OrthoDB" id="10053061at2759"/>
<dbReference type="Pfam" id="PF02580">
    <property type="entry name" value="Tyr_Deacylase"/>
    <property type="match status" value="1"/>
</dbReference>
<dbReference type="EMBL" id="HAAD01001865">
    <property type="protein sequence ID" value="CDG68097.1"/>
    <property type="molecule type" value="mRNA"/>
</dbReference>
<dbReference type="GO" id="GO:0035091">
    <property type="term" value="F:phosphatidylinositol binding"/>
    <property type="evidence" value="ECO:0007669"/>
    <property type="project" value="TreeGrafter"/>
</dbReference>
<dbReference type="Pfam" id="PF02121">
    <property type="entry name" value="IP_trans"/>
    <property type="match status" value="1"/>
</dbReference>
<dbReference type="GO" id="GO:0008526">
    <property type="term" value="F:phosphatidylinositol transfer activity"/>
    <property type="evidence" value="ECO:0007669"/>
    <property type="project" value="TreeGrafter"/>
</dbReference>
<organism evidence="5">
    <name type="scientific">Hydra vulgaris</name>
    <name type="common">Hydra</name>
    <name type="synonym">Hydra attenuata</name>
    <dbReference type="NCBI Taxonomy" id="6087"/>
    <lineage>
        <taxon>Eukaryota</taxon>
        <taxon>Metazoa</taxon>
        <taxon>Cnidaria</taxon>
        <taxon>Hydrozoa</taxon>
        <taxon>Hydroidolina</taxon>
        <taxon>Anthoathecata</taxon>
        <taxon>Aplanulata</taxon>
        <taxon>Hydridae</taxon>
        <taxon>Hydra</taxon>
    </lineage>
</organism>
<evidence type="ECO:0000256" key="2">
    <source>
        <dbReference type="ARBA" id="ARBA00047676"/>
    </source>
</evidence>
<dbReference type="InterPro" id="IPR023509">
    <property type="entry name" value="DTD-like_sf"/>
</dbReference>
<dbReference type="InterPro" id="IPR055261">
    <property type="entry name" value="PI_transfer_N"/>
</dbReference>
<dbReference type="InterPro" id="IPR003732">
    <property type="entry name" value="Daa-tRNA_deacyls_DTD"/>
</dbReference>
<feature type="non-terminal residue" evidence="5">
    <location>
        <position position="1"/>
    </location>
</feature>
<comment type="catalytic activity">
    <reaction evidence="3">
        <text>a D-aminoacyl-tRNA + H2O = a tRNA + a D-alpha-amino acid + H(+)</text>
        <dbReference type="Rhea" id="RHEA:13953"/>
        <dbReference type="Rhea" id="RHEA-COMP:10123"/>
        <dbReference type="Rhea" id="RHEA-COMP:10124"/>
        <dbReference type="ChEBI" id="CHEBI:15377"/>
        <dbReference type="ChEBI" id="CHEBI:15378"/>
        <dbReference type="ChEBI" id="CHEBI:59871"/>
        <dbReference type="ChEBI" id="CHEBI:78442"/>
        <dbReference type="ChEBI" id="CHEBI:79333"/>
        <dbReference type="EC" id="3.1.1.96"/>
    </reaction>
</comment>
<dbReference type="PANTHER" id="PTHR10658:SF54">
    <property type="entry name" value="CYTOPLASMIC PHOSPHATIDYLINOSITOL TRANSFER PROTEIN 1"/>
    <property type="match status" value="1"/>
</dbReference>
<dbReference type="InterPro" id="IPR001666">
    <property type="entry name" value="PI_transfer"/>
</dbReference>
<dbReference type="GO" id="GO:0051499">
    <property type="term" value="F:D-aminoacyl-tRNA deacylase activity"/>
    <property type="evidence" value="ECO:0007669"/>
    <property type="project" value="UniProtKB-EC"/>
</dbReference>
<evidence type="ECO:0000256" key="3">
    <source>
        <dbReference type="ARBA" id="ARBA00048018"/>
    </source>
</evidence>
<evidence type="ECO:0000259" key="4">
    <source>
        <dbReference type="Pfam" id="PF02121"/>
    </source>
</evidence>
<proteinExistence type="evidence at transcript level"/>
<gene>
    <name evidence="5" type="primary">C14orf126</name>
</gene>
<dbReference type="Gene3D" id="3.30.530.20">
    <property type="match status" value="1"/>
</dbReference>
<dbReference type="Gene3D" id="3.50.80.10">
    <property type="entry name" value="D-tyrosyl-tRNA(Tyr) deacylase"/>
    <property type="match status" value="1"/>
</dbReference>
<name>T2M807_HYDVU</name>
<comment type="catalytic activity">
    <reaction evidence="2">
        <text>glycyl-tRNA(Ala) + H2O = tRNA(Ala) + glycine + H(+)</text>
        <dbReference type="Rhea" id="RHEA:53744"/>
        <dbReference type="Rhea" id="RHEA-COMP:9657"/>
        <dbReference type="Rhea" id="RHEA-COMP:13640"/>
        <dbReference type="ChEBI" id="CHEBI:15377"/>
        <dbReference type="ChEBI" id="CHEBI:15378"/>
        <dbReference type="ChEBI" id="CHEBI:57305"/>
        <dbReference type="ChEBI" id="CHEBI:78442"/>
        <dbReference type="ChEBI" id="CHEBI:78522"/>
        <dbReference type="EC" id="3.1.1.96"/>
    </reaction>
</comment>
<dbReference type="EC" id="3.1.1.96" evidence="1"/>
<feature type="domain" description="Phosphatidylinositol transfer protein N-terminal" evidence="4">
    <location>
        <begin position="14"/>
        <end position="121"/>
    </location>
</feature>
<sequence>MYLQSASPKAKPIDFLELEGKELESREIVHMDIAFDELPEKHYKKEEDCRYFKSKKTDRGPLEQGWRMNTVPIMCSYKLVTVEFNVWGLAWRVENFVHNAIKDILLLGHRQAFAWIDDWFAKMKLSRAVLQQCVSARLLVKPATDEQPADYVEISNGVVIFICFMKGANSILIPKLVKCLLEIKLSYCAKQNKRVSILELPGDILIVPQATLGGKVKGKVVQYHNNIDKEAGEVLYQRFVDHVKEVFEENRIHLPNECSVKNGTYGNLQVLSMETNGPYTHVIDM</sequence>
<dbReference type="GO" id="GO:0005737">
    <property type="term" value="C:cytoplasm"/>
    <property type="evidence" value="ECO:0007669"/>
    <property type="project" value="InterPro"/>
</dbReference>
<accession>T2M807</accession>
<dbReference type="SUPFAM" id="SSF55961">
    <property type="entry name" value="Bet v1-like"/>
    <property type="match status" value="1"/>
</dbReference>
<dbReference type="PANTHER" id="PTHR10658">
    <property type="entry name" value="PHOSPHATIDYLINOSITOL TRANSFER PROTEIN"/>
    <property type="match status" value="1"/>
</dbReference>
<evidence type="ECO:0000256" key="1">
    <source>
        <dbReference type="ARBA" id="ARBA00013056"/>
    </source>
</evidence>
<reference evidence="5" key="1">
    <citation type="journal article" date="2013" name="Genome Biol. Evol.">
        <title>Punctuated emergences of genetic and phenotypic innovations in eumetazoan, bilaterian, euteleostome, and hominidae ancestors.</title>
        <authorList>
            <person name="Wenger Y."/>
            <person name="Galliot B."/>
        </authorList>
    </citation>
    <scope>NUCLEOTIDE SEQUENCE</scope>
    <source>
        <tissue evidence="5">Whole animals</tissue>
    </source>
</reference>
<protein>
    <recommendedName>
        <fullName evidence="1">D-aminoacyl-tRNA deacylase</fullName>
        <ecNumber evidence="1">3.1.1.96</ecNumber>
    </recommendedName>
</protein>
<dbReference type="SUPFAM" id="SSF69500">
    <property type="entry name" value="DTD-like"/>
    <property type="match status" value="1"/>
</dbReference>
<dbReference type="InterPro" id="IPR023393">
    <property type="entry name" value="START-like_dom_sf"/>
</dbReference>
<dbReference type="AlphaFoldDB" id="T2M807"/>
<evidence type="ECO:0000313" key="5">
    <source>
        <dbReference type="EMBL" id="CDG68097.1"/>
    </source>
</evidence>